<dbReference type="Gene3D" id="3.40.50.12470">
    <property type="match status" value="1"/>
</dbReference>
<sequence length="971" mass="108575">MEASFLTGANATFIAELYERYLDDPQAVDPTWISLFKELMDDPASLASELKGPSWGRNRTQVVGAPDLDAPPPKKKPGGASDAEVRARVLDSIRALMMIRTYRVRGHLMAQLDPLGINEPTAHPELDYRTYGFTEADLDREIFIDNVLGLEKAKLREIMSLLKKTYCGTIGVEFMHIQDPDQKAWIQKRIEASRNVTEFTDLGKKTILERLTEAEGFEKFLQVKYTGTKRFGLEGGESIVPAIEQVLKRGSQLGIEEVVLGMAHRGRLNILANVMRKPYQAIFSEFQGNPANPEDVQGSGDVKYHLGTSTDREFDGKIVHMSLQANPSHLEAVDPVVLGKVRARQGQIGDTERTRVLGIILHGDAAFAGQGVVAECFGMSQLKGYRTGGTLHFVINNQIGFTTAPQYSRSGTYCSDIAKMVQAPILHVNGDDPEAVVHAARIAIEYRQTFKSDVVLDMVCYRRQGHNESEEPAFTQPKMYKLISGQTTTRNLYAQRLVGENVMSQADADKMAADFHAHLEGEFETAKSYKPNKADWLEGRWKGLNQLGDEEEYQQYDTQCSIEALKLVGKALTTTPDSVDVNRKIQRQLKAKEQMFETGEGIDWATAEALAFGTLAQEGHPIRLSGQDCGRGTFSQRHSVLIDQSNENTYVPLNHISDTQAHYEVLDSPLSEYAVLGYEYGFSLAEPNGLTLWEAQFGDFANGAQIIFDQFICSGESKWLRMSGLVVLLPHGYEGQGPEHSSARPERYLQLCAEDNMQVCNLTTPANYFHALRRQIRRNFRKPLIIMTPKSLLRHKACVSSLADLGPNSGFQRVIPETQPLVADDQVKRVVLCSGKVYYDLLAAREERGITDVALVRVEQLYPWPKELVKAEISRYRNAEVVWCQEEPANMGYWTFVMPRLQFIVEETGHTPAKVAYVGRPASASPATGLMKKHVAEQNRLAEQALDVKAWPYIDLPQPFKRATTLSKMGE</sequence>
<keyword evidence="9" id="KW-0324">Glycolysis</keyword>
<dbReference type="NCBIfam" id="TIGR00239">
    <property type="entry name" value="2oxo_dh_E1"/>
    <property type="match status" value="1"/>
</dbReference>
<dbReference type="GO" id="GO:0005829">
    <property type="term" value="C:cytosol"/>
    <property type="evidence" value="ECO:0007669"/>
    <property type="project" value="TreeGrafter"/>
</dbReference>
<dbReference type="GO" id="GO:0004591">
    <property type="term" value="F:oxoglutarate dehydrogenase (succinyl-transferring) activity"/>
    <property type="evidence" value="ECO:0007669"/>
    <property type="project" value="UniProtKB-EC"/>
</dbReference>
<dbReference type="InterPro" id="IPR029061">
    <property type="entry name" value="THDP-binding"/>
</dbReference>
<comment type="subunit">
    <text evidence="4">Homodimer. Part of the 2-oxoglutarate dehydrogenase (OGDH) complex composed of E1 (2-oxoglutarate dehydrogenase), E2 (dihydrolipoamide succinyltransferase) and E3 (dihydrolipoamide dehydrogenase); the complex contains multiple copies of the three enzymatic components (E1, E2 and E3).</text>
</comment>
<evidence type="ECO:0000256" key="6">
    <source>
        <dbReference type="ARBA" id="ARBA00013321"/>
    </source>
</evidence>
<dbReference type="InterPro" id="IPR032106">
    <property type="entry name" value="2-oxogl_dehyd_N"/>
</dbReference>
<protein>
    <recommendedName>
        <fullName evidence="6">2-oxoglutarate dehydrogenase E1 component</fullName>
        <ecNumber evidence="5">1.2.4.2</ecNumber>
    </recommendedName>
    <alternativeName>
        <fullName evidence="10">Alpha-ketoglutarate dehydrogenase</fullName>
    </alternativeName>
</protein>
<dbReference type="InterPro" id="IPR001017">
    <property type="entry name" value="DH_E1"/>
</dbReference>
<evidence type="ECO:0000256" key="5">
    <source>
        <dbReference type="ARBA" id="ARBA00012280"/>
    </source>
</evidence>
<dbReference type="SUPFAM" id="SSF52518">
    <property type="entry name" value="Thiamin diphosphate-binding fold (THDP-binding)"/>
    <property type="match status" value="2"/>
</dbReference>
<dbReference type="GO" id="GO:0030976">
    <property type="term" value="F:thiamine pyrophosphate binding"/>
    <property type="evidence" value="ECO:0007669"/>
    <property type="project" value="InterPro"/>
</dbReference>
<evidence type="ECO:0000256" key="9">
    <source>
        <dbReference type="ARBA" id="ARBA00023152"/>
    </source>
</evidence>
<dbReference type="STRING" id="80876.SAMN05421779_10742"/>
<dbReference type="Pfam" id="PF00676">
    <property type="entry name" value="E1_dh"/>
    <property type="match status" value="1"/>
</dbReference>
<dbReference type="EC" id="1.2.4.2" evidence="5"/>
<dbReference type="CDD" id="cd02016">
    <property type="entry name" value="TPP_E1_OGDC_like"/>
    <property type="match status" value="1"/>
</dbReference>
<evidence type="ECO:0000256" key="11">
    <source>
        <dbReference type="SAM" id="MobiDB-lite"/>
    </source>
</evidence>
<dbReference type="NCBIfam" id="NF006914">
    <property type="entry name" value="PRK09404.1"/>
    <property type="match status" value="1"/>
</dbReference>
<dbReference type="Gene3D" id="3.40.50.11610">
    <property type="entry name" value="Multifunctional 2-oxoglutarate metabolism enzyme, C-terminal domain"/>
    <property type="match status" value="1"/>
</dbReference>
<dbReference type="GO" id="GO:0006099">
    <property type="term" value="P:tricarboxylic acid cycle"/>
    <property type="evidence" value="ECO:0007669"/>
    <property type="project" value="TreeGrafter"/>
</dbReference>
<evidence type="ECO:0000256" key="1">
    <source>
        <dbReference type="ARBA" id="ARBA00001964"/>
    </source>
</evidence>
<reference evidence="13 14" key="1">
    <citation type="submission" date="2017-01" db="EMBL/GenBank/DDBJ databases">
        <authorList>
            <person name="Mah S.A."/>
            <person name="Swanson W.J."/>
            <person name="Moy G.W."/>
            <person name="Vacquier V.D."/>
        </authorList>
    </citation>
    <scope>NUCLEOTIDE SEQUENCE [LARGE SCALE GENOMIC DNA]</scope>
    <source>
        <strain evidence="13 14">DSM 11589</strain>
    </source>
</reference>
<dbReference type="InterPro" id="IPR031717">
    <property type="entry name" value="ODO-1/KGD_C"/>
</dbReference>
<dbReference type="GO" id="GO:0045252">
    <property type="term" value="C:oxoglutarate dehydrogenase complex"/>
    <property type="evidence" value="ECO:0007669"/>
    <property type="project" value="TreeGrafter"/>
</dbReference>
<evidence type="ECO:0000256" key="2">
    <source>
        <dbReference type="ARBA" id="ARBA00003906"/>
    </source>
</evidence>
<dbReference type="Pfam" id="PF16078">
    <property type="entry name" value="2-oxogl_dehyd_N"/>
    <property type="match status" value="1"/>
</dbReference>
<evidence type="ECO:0000313" key="14">
    <source>
        <dbReference type="Proteomes" id="UP000185678"/>
    </source>
</evidence>
<feature type="domain" description="Transketolase-like pyrimidine-binding" evidence="12">
    <location>
        <begin position="602"/>
        <end position="795"/>
    </location>
</feature>
<dbReference type="InterPro" id="IPR042179">
    <property type="entry name" value="KGD_C_sf"/>
</dbReference>
<keyword evidence="14" id="KW-1185">Reference proteome</keyword>
<gene>
    <name evidence="13" type="ORF">SAMN05421779_10742</name>
</gene>
<dbReference type="Pfam" id="PF02779">
    <property type="entry name" value="Transket_pyr"/>
    <property type="match status" value="1"/>
</dbReference>
<dbReference type="PIRSF" id="PIRSF000157">
    <property type="entry name" value="Oxoglu_dh_E1"/>
    <property type="match status" value="1"/>
</dbReference>
<evidence type="ECO:0000256" key="8">
    <source>
        <dbReference type="ARBA" id="ARBA00023052"/>
    </source>
</evidence>
<feature type="region of interest" description="Disordered" evidence="11">
    <location>
        <begin position="50"/>
        <end position="82"/>
    </location>
</feature>
<evidence type="ECO:0000256" key="4">
    <source>
        <dbReference type="ARBA" id="ARBA00011301"/>
    </source>
</evidence>
<comment type="function">
    <text evidence="2">E1 component of the 2-oxoglutarate dehydrogenase (OGDH) complex which catalyzes the decarboxylation of 2-oxoglutarate, the first step in the conversion of 2-oxoglutarate to succinyl-CoA and CO(2).</text>
</comment>
<dbReference type="NCBIfam" id="NF008907">
    <property type="entry name" value="PRK12270.1"/>
    <property type="match status" value="1"/>
</dbReference>
<dbReference type="Gene3D" id="1.10.287.1150">
    <property type="entry name" value="TPP helical domain"/>
    <property type="match status" value="1"/>
</dbReference>
<dbReference type="Proteomes" id="UP000185678">
    <property type="component" value="Unassembled WGS sequence"/>
</dbReference>
<evidence type="ECO:0000256" key="10">
    <source>
        <dbReference type="ARBA" id="ARBA00030680"/>
    </source>
</evidence>
<dbReference type="EMBL" id="FTOA01000007">
    <property type="protein sequence ID" value="SIT11151.1"/>
    <property type="molecule type" value="Genomic_DNA"/>
</dbReference>
<comment type="similarity">
    <text evidence="3">Belongs to the alpha-ketoglutarate dehydrogenase family.</text>
</comment>
<dbReference type="InterPro" id="IPR005475">
    <property type="entry name" value="Transketolase-like_Pyr-bd"/>
</dbReference>
<evidence type="ECO:0000259" key="12">
    <source>
        <dbReference type="SMART" id="SM00861"/>
    </source>
</evidence>
<dbReference type="FunFam" id="3.40.50.12470:FF:000003">
    <property type="entry name" value="2-oxoglutarate dehydrogenase E1 component"/>
    <property type="match status" value="1"/>
</dbReference>
<dbReference type="AlphaFoldDB" id="A0A1N7PKP2"/>
<proteinExistence type="inferred from homology"/>
<keyword evidence="7" id="KW-0560">Oxidoreductase</keyword>
<dbReference type="SMART" id="SM00861">
    <property type="entry name" value="Transket_pyr"/>
    <property type="match status" value="1"/>
</dbReference>
<name>A0A1N7PKP2_9PROT</name>
<dbReference type="Pfam" id="PF16870">
    <property type="entry name" value="OxoGdeHyase_C"/>
    <property type="match status" value="1"/>
</dbReference>
<keyword evidence="8" id="KW-0786">Thiamine pyrophosphate</keyword>
<dbReference type="InterPro" id="IPR011603">
    <property type="entry name" value="2oxoglutarate_DH_E1"/>
</dbReference>
<evidence type="ECO:0000256" key="3">
    <source>
        <dbReference type="ARBA" id="ARBA00006936"/>
    </source>
</evidence>
<dbReference type="RefSeq" id="WP_076401653.1">
    <property type="nucleotide sequence ID" value="NZ_FTOA01000007.1"/>
</dbReference>
<dbReference type="PANTHER" id="PTHR23152">
    <property type="entry name" value="2-OXOGLUTARATE DEHYDROGENASE"/>
    <property type="match status" value="1"/>
</dbReference>
<evidence type="ECO:0000256" key="7">
    <source>
        <dbReference type="ARBA" id="ARBA00023002"/>
    </source>
</evidence>
<organism evidence="13 14">
    <name type="scientific">Insolitispirillum peregrinum</name>
    <dbReference type="NCBI Taxonomy" id="80876"/>
    <lineage>
        <taxon>Bacteria</taxon>
        <taxon>Pseudomonadati</taxon>
        <taxon>Pseudomonadota</taxon>
        <taxon>Alphaproteobacteria</taxon>
        <taxon>Rhodospirillales</taxon>
        <taxon>Novispirillaceae</taxon>
        <taxon>Insolitispirillum</taxon>
    </lineage>
</organism>
<accession>A0A1N7PKP2</accession>
<dbReference type="GO" id="GO:0006096">
    <property type="term" value="P:glycolytic process"/>
    <property type="evidence" value="ECO:0007669"/>
    <property type="project" value="UniProtKB-KW"/>
</dbReference>
<dbReference type="PANTHER" id="PTHR23152:SF4">
    <property type="entry name" value="2-OXOADIPATE DEHYDROGENASE COMPLEX COMPONENT E1"/>
    <property type="match status" value="1"/>
</dbReference>
<evidence type="ECO:0000313" key="13">
    <source>
        <dbReference type="EMBL" id="SIT11151.1"/>
    </source>
</evidence>
<dbReference type="Gene3D" id="3.40.50.970">
    <property type="match status" value="1"/>
</dbReference>
<comment type="cofactor">
    <cofactor evidence="1">
        <name>thiamine diphosphate</name>
        <dbReference type="ChEBI" id="CHEBI:58937"/>
    </cofactor>
</comment>